<evidence type="ECO:0000313" key="2">
    <source>
        <dbReference type="RefSeq" id="XP_075099071.1"/>
    </source>
</evidence>
<proteinExistence type="predicted"/>
<dbReference type="RefSeq" id="XP_075099071.1">
    <property type="nucleotide sequence ID" value="XM_075242970.1"/>
</dbReference>
<organism evidence="1 2">
    <name type="scientific">Nicotiana tabacum</name>
    <name type="common">Common tobacco</name>
    <dbReference type="NCBI Taxonomy" id="4097"/>
    <lineage>
        <taxon>Eukaryota</taxon>
        <taxon>Viridiplantae</taxon>
        <taxon>Streptophyta</taxon>
        <taxon>Embryophyta</taxon>
        <taxon>Tracheophyta</taxon>
        <taxon>Spermatophyta</taxon>
        <taxon>Magnoliopsida</taxon>
        <taxon>eudicotyledons</taxon>
        <taxon>Gunneridae</taxon>
        <taxon>Pentapetalae</taxon>
        <taxon>asterids</taxon>
        <taxon>lamiids</taxon>
        <taxon>Solanales</taxon>
        <taxon>Solanaceae</taxon>
        <taxon>Nicotianoideae</taxon>
        <taxon>Nicotianeae</taxon>
        <taxon>Nicotiana</taxon>
    </lineage>
</organism>
<keyword evidence="1" id="KW-1185">Reference proteome</keyword>
<protein>
    <submittedName>
        <fullName evidence="2">Uncharacterized protein LOC142175959</fullName>
    </submittedName>
</protein>
<accession>A0AC58TPB5</accession>
<sequence>MDHLSRQDQVMIELKQALSGYLSEYEEIDKPPLRNVLHKTELSGCLAKWAVKVNEFSIEYKLKSAIKSQILAEFVANFSAGLMSLADKEAMLVSVTVSAVWTLFMDGSSNVKSSGLGVVLITSSGEPLRQSIRTVPLTNTEANYEALVVRLELDRGLGFEVIEIKCDSQLVVNQLYRIIDTREERIQQYLNMVQVLLSRFREWSIIHILREEYVEVDALANLGSSTKIKVSDVGALVQLLHSVLDVAGYYEANSTNLIWD</sequence>
<evidence type="ECO:0000313" key="1">
    <source>
        <dbReference type="Proteomes" id="UP000790787"/>
    </source>
</evidence>
<gene>
    <name evidence="2" type="primary">LOC142175959</name>
</gene>
<reference evidence="2" key="2">
    <citation type="submission" date="2025-08" db="UniProtKB">
        <authorList>
            <consortium name="RefSeq"/>
        </authorList>
    </citation>
    <scope>IDENTIFICATION</scope>
    <source>
        <tissue evidence="2">Leaf</tissue>
    </source>
</reference>
<dbReference type="Proteomes" id="UP000790787">
    <property type="component" value="Chromosome 22"/>
</dbReference>
<name>A0AC58TPB5_TOBAC</name>
<reference evidence="1" key="1">
    <citation type="journal article" date="2014" name="Nat. Commun.">
        <title>The tobacco genome sequence and its comparison with those of tomato and potato.</title>
        <authorList>
            <person name="Sierro N."/>
            <person name="Battey J.N."/>
            <person name="Ouadi S."/>
            <person name="Bakaher N."/>
            <person name="Bovet L."/>
            <person name="Willig A."/>
            <person name="Goepfert S."/>
            <person name="Peitsch M.C."/>
            <person name="Ivanov N.V."/>
        </authorList>
    </citation>
    <scope>NUCLEOTIDE SEQUENCE [LARGE SCALE GENOMIC DNA]</scope>
</reference>